<evidence type="ECO:0000313" key="2">
    <source>
        <dbReference type="Proteomes" id="UP000063308"/>
    </source>
</evidence>
<organism evidence="1 2">
    <name type="scientific">Bradyrhizobium diazoefficiens</name>
    <dbReference type="NCBI Taxonomy" id="1355477"/>
    <lineage>
        <taxon>Bacteria</taxon>
        <taxon>Pseudomonadati</taxon>
        <taxon>Pseudomonadota</taxon>
        <taxon>Alphaproteobacteria</taxon>
        <taxon>Hyphomicrobiales</taxon>
        <taxon>Nitrobacteraceae</taxon>
        <taxon>Bradyrhizobium</taxon>
    </lineage>
</organism>
<gene>
    <name evidence="1" type="ORF">NK6_c_112</name>
</gene>
<dbReference type="Proteomes" id="UP000063308">
    <property type="component" value="Plasmid pNK6c"/>
</dbReference>
<proteinExistence type="predicted"/>
<accession>A0A0E4BYU1</accession>
<evidence type="ECO:0000313" key="1">
    <source>
        <dbReference type="EMBL" id="BAR63519.1"/>
    </source>
</evidence>
<dbReference type="EMBL" id="AP014687">
    <property type="protein sequence ID" value="BAR63519.1"/>
    <property type="molecule type" value="Genomic_DNA"/>
</dbReference>
<keyword evidence="1" id="KW-0614">Plasmid</keyword>
<geneLocation type="plasmid" evidence="2">
    <name>pNK6c DNA</name>
</geneLocation>
<name>A0A0E4BYU1_9BRAD</name>
<dbReference type="RefSeq" id="WP_249163334.1">
    <property type="nucleotide sequence ID" value="NZ_JAFCKD010000126.1"/>
</dbReference>
<dbReference type="AlphaFoldDB" id="A0A0E4BYU1"/>
<protein>
    <submittedName>
        <fullName evidence="1">Uncharacterized protein</fullName>
    </submittedName>
</protein>
<reference evidence="1 2" key="1">
    <citation type="submission" date="2014-11" db="EMBL/GenBank/DDBJ databases">
        <title>Symbiosis island explosion on the genome of extra-slow-growing strains of soybean bradyrhizobia with massive insertion sequences.</title>
        <authorList>
            <person name="Iida T."/>
            <person name="Minamisawa K."/>
        </authorList>
    </citation>
    <scope>NUCLEOTIDE SEQUENCE [LARGE SCALE GENOMIC DNA]</scope>
    <source>
        <strain evidence="1 2">NK6</strain>
        <plasmid evidence="2">pNK6c DNA</plasmid>
    </source>
</reference>
<sequence>MDDVPDQCDFIVKNTATLALQLLKRFRNIRYASYTGRIPPSVILSYYAGLAAQPNMSLGAMLVRLASWIIRDIEQDSLYGRLLHIANPVCEADVFTDRWPESIAQQDDFAGHLREMVRSLEAMRKGEMFPNTTMDALRENFGDRVVTRAADQIATEIGGGIQQSRQLYTRRGGVLLPSAAAIAAPLVNPAVSVARPHTFFGRKI</sequence>